<dbReference type="Pfam" id="PF04069">
    <property type="entry name" value="OpuAC"/>
    <property type="match status" value="1"/>
</dbReference>
<dbReference type="SUPFAM" id="SSF53850">
    <property type="entry name" value="Periplasmic binding protein-like II"/>
    <property type="match status" value="1"/>
</dbReference>
<keyword evidence="4" id="KW-1185">Reference proteome</keyword>
<dbReference type="PROSITE" id="PS51257">
    <property type="entry name" value="PROKAR_LIPOPROTEIN"/>
    <property type="match status" value="1"/>
</dbReference>
<proteinExistence type="predicted"/>
<feature type="domain" description="ABC-type glycine betaine transport system substrate-binding" evidence="2">
    <location>
        <begin position="47"/>
        <end position="318"/>
    </location>
</feature>
<dbReference type="RefSeq" id="WP_264246035.1">
    <property type="nucleotide sequence ID" value="NZ_CP107567.1"/>
</dbReference>
<keyword evidence="1" id="KW-0732">Signal</keyword>
<protein>
    <submittedName>
        <fullName evidence="3">ABC transporter substrate-binding protein</fullName>
    </submittedName>
</protein>
<evidence type="ECO:0000313" key="3">
    <source>
        <dbReference type="EMBL" id="UYQ63600.1"/>
    </source>
</evidence>
<dbReference type="Gene3D" id="3.40.190.10">
    <property type="entry name" value="Periplasmic binding protein-like II"/>
    <property type="match status" value="1"/>
</dbReference>
<sequence>MTKTSRIAGAVLAVVTLTGSLAGCGGESLEQEKDSGASEGGSGKKGTLVVGAATFTESKVLAELYAQLLGDAGYKTSITTVKNRELYEPSLEKGEIDVVPEYAATLAEFLNAKVNGPKAPEEKPVASGDVAATVKALTGLAEPRGLKVLPAGEAVDQNAFAVSEEFAEKNKLKTLSDLGGSKLRVKIAAGDECEVRPFCAPGLKKTYGIDVAGIDPKGVGTPQAKQSVKDGENEMVLTYTTDGTLAGYGLVVLEDDKKLQNADNVLPVVNAKDAGSQEIADVLAKLTKALTTEDLAEMNRKVDGERAKPKDVAKAYLESEGLLRK</sequence>
<dbReference type="CDD" id="cd13606">
    <property type="entry name" value="PBP2_ProX_like"/>
    <property type="match status" value="1"/>
</dbReference>
<feature type="chain" id="PRO_5046368774" evidence="1">
    <location>
        <begin position="23"/>
        <end position="325"/>
    </location>
</feature>
<name>A0ABY6IBM7_STRPE</name>
<dbReference type="EMBL" id="CP107567">
    <property type="protein sequence ID" value="UYQ63600.1"/>
    <property type="molecule type" value="Genomic_DNA"/>
</dbReference>
<reference evidence="3" key="1">
    <citation type="submission" date="2022-10" db="EMBL/GenBank/DDBJ databases">
        <title>Cytochrome P450 Catalyzes Benzene Ring Formation in the Biosynthesis of Trialkyl-Substituted Aromatic Polyketides.</title>
        <authorList>
            <person name="Zhao E."/>
            <person name="Ge H."/>
        </authorList>
    </citation>
    <scope>NUCLEOTIDE SEQUENCE</scope>
    <source>
        <strain evidence="3">NA0869</strain>
    </source>
</reference>
<dbReference type="InterPro" id="IPR007210">
    <property type="entry name" value="ABC_Gly_betaine_transp_sub-bd"/>
</dbReference>
<evidence type="ECO:0000259" key="2">
    <source>
        <dbReference type="Pfam" id="PF04069"/>
    </source>
</evidence>
<feature type="signal peptide" evidence="1">
    <location>
        <begin position="1"/>
        <end position="22"/>
    </location>
</feature>
<evidence type="ECO:0000313" key="4">
    <source>
        <dbReference type="Proteomes" id="UP001163878"/>
    </source>
</evidence>
<gene>
    <name evidence="3" type="ORF">OGH68_20480</name>
</gene>
<dbReference type="Gene3D" id="3.40.190.120">
    <property type="entry name" value="Osmoprotection protein (prox), domain 2"/>
    <property type="match status" value="1"/>
</dbReference>
<accession>A0ABY6IBM7</accession>
<dbReference type="Proteomes" id="UP001163878">
    <property type="component" value="Chromosome"/>
</dbReference>
<evidence type="ECO:0000256" key="1">
    <source>
        <dbReference type="SAM" id="SignalP"/>
    </source>
</evidence>
<organism evidence="3 4">
    <name type="scientific">Streptomyces peucetius</name>
    <dbReference type="NCBI Taxonomy" id="1950"/>
    <lineage>
        <taxon>Bacteria</taxon>
        <taxon>Bacillati</taxon>
        <taxon>Actinomycetota</taxon>
        <taxon>Actinomycetes</taxon>
        <taxon>Kitasatosporales</taxon>
        <taxon>Streptomycetaceae</taxon>
        <taxon>Streptomyces</taxon>
    </lineage>
</organism>